<accession>A0A9W9IDT9</accession>
<sequence>MANCSVIGGASEDVWRNERFGQSSNTIGTEQLQQKCIPSQPQTQTFGTVQENGTALSHQEQGPPTSLNGQSRPVPVHFPGACLVAAGQRGCNESAAVLLATSPGADTHNSHTSPAPGTVAPRPASSEPAENASNTRGSPHKTQGPCPETRRWISDHLLVDGPLGPSDPRPVGWGATSPALKPCNGEAPGSPSDWRAIGGHPRIAARTNGGARLVLRVGGVSANRSCRRALGLQRSNRGCPGGGVPVHHLV</sequence>
<dbReference type="EMBL" id="JAPQKN010000001">
    <property type="protein sequence ID" value="KAJ5174838.1"/>
    <property type="molecule type" value="Genomic_DNA"/>
</dbReference>
<feature type="region of interest" description="Disordered" evidence="1">
    <location>
        <begin position="54"/>
        <end position="73"/>
    </location>
</feature>
<gene>
    <name evidence="2" type="ORF">N7482_000715</name>
</gene>
<comment type="caution">
    <text evidence="2">The sequence shown here is derived from an EMBL/GenBank/DDBJ whole genome shotgun (WGS) entry which is preliminary data.</text>
</comment>
<feature type="compositionally biased region" description="Basic and acidic residues" evidence="1">
    <location>
        <begin position="148"/>
        <end position="158"/>
    </location>
</feature>
<feature type="region of interest" description="Disordered" evidence="1">
    <location>
        <begin position="103"/>
        <end position="190"/>
    </location>
</feature>
<evidence type="ECO:0000313" key="3">
    <source>
        <dbReference type="Proteomes" id="UP001149163"/>
    </source>
</evidence>
<evidence type="ECO:0000256" key="1">
    <source>
        <dbReference type="SAM" id="MobiDB-lite"/>
    </source>
</evidence>
<keyword evidence="3" id="KW-1185">Reference proteome</keyword>
<dbReference type="AlphaFoldDB" id="A0A9W9IDT9"/>
<proteinExistence type="predicted"/>
<dbReference type="RefSeq" id="XP_056546446.1">
    <property type="nucleotide sequence ID" value="XM_056682840.1"/>
</dbReference>
<name>A0A9W9IDT9_9EURO</name>
<feature type="compositionally biased region" description="Polar residues" evidence="1">
    <location>
        <begin position="131"/>
        <end position="141"/>
    </location>
</feature>
<evidence type="ECO:0000313" key="2">
    <source>
        <dbReference type="EMBL" id="KAJ5174838.1"/>
    </source>
</evidence>
<dbReference type="GeneID" id="81422016"/>
<feature type="compositionally biased region" description="Polar residues" evidence="1">
    <location>
        <begin position="54"/>
        <end position="71"/>
    </location>
</feature>
<protein>
    <submittedName>
        <fullName evidence="2">Uncharacterized protein</fullName>
    </submittedName>
</protein>
<dbReference type="Proteomes" id="UP001149163">
    <property type="component" value="Unassembled WGS sequence"/>
</dbReference>
<organism evidence="2 3">
    <name type="scientific">Penicillium canariense</name>
    <dbReference type="NCBI Taxonomy" id="189055"/>
    <lineage>
        <taxon>Eukaryota</taxon>
        <taxon>Fungi</taxon>
        <taxon>Dikarya</taxon>
        <taxon>Ascomycota</taxon>
        <taxon>Pezizomycotina</taxon>
        <taxon>Eurotiomycetes</taxon>
        <taxon>Eurotiomycetidae</taxon>
        <taxon>Eurotiales</taxon>
        <taxon>Aspergillaceae</taxon>
        <taxon>Penicillium</taxon>
    </lineage>
</organism>
<reference evidence="2" key="1">
    <citation type="submission" date="2022-11" db="EMBL/GenBank/DDBJ databases">
        <authorList>
            <person name="Petersen C."/>
        </authorList>
    </citation>
    <scope>NUCLEOTIDE SEQUENCE</scope>
    <source>
        <strain evidence="2">IBT 26290</strain>
    </source>
</reference>
<reference evidence="2" key="2">
    <citation type="journal article" date="2023" name="IMA Fungus">
        <title>Comparative genomic study of the Penicillium genus elucidates a diverse pangenome and 15 lateral gene transfer events.</title>
        <authorList>
            <person name="Petersen C."/>
            <person name="Sorensen T."/>
            <person name="Nielsen M.R."/>
            <person name="Sondergaard T.E."/>
            <person name="Sorensen J.L."/>
            <person name="Fitzpatrick D.A."/>
            <person name="Frisvad J.C."/>
            <person name="Nielsen K.L."/>
        </authorList>
    </citation>
    <scope>NUCLEOTIDE SEQUENCE</scope>
    <source>
        <strain evidence="2">IBT 26290</strain>
    </source>
</reference>